<dbReference type="SUPFAM" id="SSF56059">
    <property type="entry name" value="Glutathione synthetase ATP-binding domain-like"/>
    <property type="match status" value="1"/>
</dbReference>
<dbReference type="Pfam" id="PF14398">
    <property type="entry name" value="ATPgrasp_YheCD"/>
    <property type="match status" value="1"/>
</dbReference>
<gene>
    <name evidence="2" type="ORF">ACFSW4_08985</name>
</gene>
<dbReference type="InterPro" id="IPR026838">
    <property type="entry name" value="YheC/D"/>
</dbReference>
<keyword evidence="3" id="KW-1185">Reference proteome</keyword>
<proteinExistence type="predicted"/>
<feature type="domain" description="DUF8042" evidence="1">
    <location>
        <begin position="9"/>
        <end position="114"/>
    </location>
</feature>
<dbReference type="InterPro" id="IPR058355">
    <property type="entry name" value="DUF8042"/>
</dbReference>
<comment type="caution">
    <text evidence="2">The sequence shown here is derived from an EMBL/GenBank/DDBJ whole genome shotgun (WGS) entry which is preliminary data.</text>
</comment>
<protein>
    <submittedName>
        <fullName evidence="2">YheC/YheD family protein</fullName>
    </submittedName>
</protein>
<sequence>MKLAEQDQNQLINIVDTLVEASEHFLALTRDKKYTESIYIFSSIIEGYTAVQNMINKDQELKQSLSTYENKITNNFKTISTTIENNELIKTTETLQFIFIPTLKKWKKEILSLLPNVHEKESITIGVYENNMNPIDAYPEKRVKALVSEAEKANTNIFFFTSKDVDIESEQIHGEFFEGNQRNKMMFPFPDVIHNIFPKTIYQQTLIERKLRKKIPFTSFVFGDKFNLPKKIVKNKKYAELLAPFKVVDEEYIVHEFLRENEKAVIKPIRGARGENIYFVQKKGDRYRVTERKNTVIMNREKFSNLIHEKILPNNYIVQKYINARTKNDEPFDFRAHMQKNGEGKWQITKIYPRTGSSNSIQIDLIKGGNLRDTEEFLINEFGDSEGKKLDKKMKTLAMDLAFHIDKLHGLAIDEMGLDIAIDVNRRFWLHEANVGPQTFAHEEERAANVIAYSRYLAKNRIFHTNHFNDRSLLKNQFNANESNLEYFKTDDKIMLGILGNKKQADDFILTTAYVANYDNLNLFYFTPIDVDYEEMLIRGKFFENNKWIEKVVNYPDVIYDCLNGTDKNNNIYEEFQSIPIMNETYESDLNTLNIYEVLAQSNFPNEYLLPFKSVDKVKEIVNFIEQNKKVTLQPRFKSSSTQHYYIEKLEALEYLVIENGNEKRYNKLTLEHFLKEALKKNQYFVINKSLNNESNNFLKVQLINNSDNKWEIANLSPISQMGDIEFVTELNSKIKSLMGISDKLENEVINTSIEVSDILNVVFEHLTEVEIYFAFDMKNQLKINDINLNRLNINSNELQIAKKIISKVKSISSQKNLVSL</sequence>
<dbReference type="Proteomes" id="UP001597452">
    <property type="component" value="Unassembled WGS sequence"/>
</dbReference>
<organism evidence="2 3">
    <name type="scientific">Piscibacillus salipiscarius</name>
    <dbReference type="NCBI Taxonomy" id="299480"/>
    <lineage>
        <taxon>Bacteria</taxon>
        <taxon>Bacillati</taxon>
        <taxon>Bacillota</taxon>
        <taxon>Bacilli</taxon>
        <taxon>Bacillales</taxon>
        <taxon>Bacillaceae</taxon>
        <taxon>Piscibacillus</taxon>
    </lineage>
</organism>
<evidence type="ECO:0000259" key="1">
    <source>
        <dbReference type="Pfam" id="PF26154"/>
    </source>
</evidence>
<name>A0ABW5QAF0_9BACI</name>
<dbReference type="Pfam" id="PF26154">
    <property type="entry name" value="DUF8042"/>
    <property type="match status" value="1"/>
</dbReference>
<evidence type="ECO:0000313" key="2">
    <source>
        <dbReference type="EMBL" id="MFD2638994.1"/>
    </source>
</evidence>
<evidence type="ECO:0000313" key="3">
    <source>
        <dbReference type="Proteomes" id="UP001597452"/>
    </source>
</evidence>
<dbReference type="EMBL" id="JBHUMZ010000021">
    <property type="protein sequence ID" value="MFD2638994.1"/>
    <property type="molecule type" value="Genomic_DNA"/>
</dbReference>
<reference evidence="3" key="1">
    <citation type="journal article" date="2019" name="Int. J. Syst. Evol. Microbiol.">
        <title>The Global Catalogue of Microorganisms (GCM) 10K type strain sequencing project: providing services to taxonomists for standard genome sequencing and annotation.</title>
        <authorList>
            <consortium name="The Broad Institute Genomics Platform"/>
            <consortium name="The Broad Institute Genome Sequencing Center for Infectious Disease"/>
            <person name="Wu L."/>
            <person name="Ma J."/>
        </authorList>
    </citation>
    <scope>NUCLEOTIDE SEQUENCE [LARGE SCALE GENOMIC DNA]</scope>
    <source>
        <strain evidence="3">TISTR 1571</strain>
    </source>
</reference>
<dbReference type="RefSeq" id="WP_377328777.1">
    <property type="nucleotide sequence ID" value="NZ_JBHUMZ010000021.1"/>
</dbReference>
<accession>A0ABW5QAF0</accession>